<dbReference type="PROSITE" id="PS50110">
    <property type="entry name" value="RESPONSE_REGULATORY"/>
    <property type="match status" value="1"/>
</dbReference>
<evidence type="ECO:0000259" key="4">
    <source>
        <dbReference type="PROSITE" id="PS50110"/>
    </source>
</evidence>
<keyword evidence="6" id="KW-0238">DNA-binding</keyword>
<comment type="caution">
    <text evidence="6">The sequence shown here is derived from an EMBL/GenBank/DDBJ whole genome shotgun (WGS) entry which is preliminary data.</text>
</comment>
<dbReference type="Gene3D" id="3.40.50.2300">
    <property type="match status" value="1"/>
</dbReference>
<dbReference type="InterPro" id="IPR001789">
    <property type="entry name" value="Sig_transdc_resp-reg_receiver"/>
</dbReference>
<dbReference type="GO" id="GO:0003677">
    <property type="term" value="F:DNA binding"/>
    <property type="evidence" value="ECO:0007669"/>
    <property type="project" value="UniProtKB-KW"/>
</dbReference>
<evidence type="ECO:0000259" key="5">
    <source>
        <dbReference type="PROSITE" id="PS50930"/>
    </source>
</evidence>
<dbReference type="PANTHER" id="PTHR37299:SF1">
    <property type="entry name" value="STAGE 0 SPORULATION PROTEIN A HOMOLOG"/>
    <property type="match status" value="1"/>
</dbReference>
<dbReference type="Gene3D" id="2.40.50.1020">
    <property type="entry name" value="LytTr DNA-binding domain"/>
    <property type="match status" value="1"/>
</dbReference>
<protein>
    <recommendedName>
        <fullName evidence="1">Stage 0 sporulation protein A homolog</fullName>
    </recommendedName>
</protein>
<dbReference type="EMBL" id="DXES01000001">
    <property type="protein sequence ID" value="HIX64610.1"/>
    <property type="molecule type" value="Genomic_DNA"/>
</dbReference>
<dbReference type="AlphaFoldDB" id="A0A9D1WRC8"/>
<dbReference type="PROSITE" id="PS50930">
    <property type="entry name" value="HTH_LYTTR"/>
    <property type="match status" value="1"/>
</dbReference>
<evidence type="ECO:0000256" key="3">
    <source>
        <dbReference type="PROSITE-ProRule" id="PRU00169"/>
    </source>
</evidence>
<dbReference type="PANTHER" id="PTHR37299">
    <property type="entry name" value="TRANSCRIPTIONAL REGULATOR-RELATED"/>
    <property type="match status" value="1"/>
</dbReference>
<gene>
    <name evidence="6" type="ORF">H9736_00015</name>
</gene>
<proteinExistence type="predicted"/>
<organism evidence="6 7">
    <name type="scientific">Candidatus Anaerotruncus excrementipullorum</name>
    <dbReference type="NCBI Taxonomy" id="2838465"/>
    <lineage>
        <taxon>Bacteria</taxon>
        <taxon>Bacillati</taxon>
        <taxon>Bacillota</taxon>
        <taxon>Clostridia</taxon>
        <taxon>Eubacteriales</taxon>
        <taxon>Oscillospiraceae</taxon>
        <taxon>Anaerotruncus</taxon>
    </lineage>
</organism>
<sequence length="238" mass="27501">MEFAVCDDSAADRNTLIAMVQQYCGQRGIPAKILQFSRAGELLQEFTPGRYHVVFLDIYMPGLTGVEAARRLRKRDANCMLVFTTTSEEHALDSYSVYAAGYLLKPYSREQLAETLDWCVQALSPRLQVYEFVSGRERCQVPLREILYIEIYGREAVLHTAKQSYTFHRSLSEIEQELPEEFLRCHRSYLVNMRHIARAEAGDFLLKDGRQVPIGTGMGPNVRQRFFDWAFQQAWEVK</sequence>
<evidence type="ECO:0000256" key="2">
    <source>
        <dbReference type="ARBA" id="ARBA00024867"/>
    </source>
</evidence>
<dbReference type="Pfam" id="PF04397">
    <property type="entry name" value="LytTR"/>
    <property type="match status" value="1"/>
</dbReference>
<feature type="domain" description="Response regulatory" evidence="4">
    <location>
        <begin position="2"/>
        <end position="120"/>
    </location>
</feature>
<dbReference type="GO" id="GO:0000156">
    <property type="term" value="F:phosphorelay response regulator activity"/>
    <property type="evidence" value="ECO:0007669"/>
    <property type="project" value="InterPro"/>
</dbReference>
<feature type="domain" description="HTH LytTR-type" evidence="5">
    <location>
        <begin position="130"/>
        <end position="228"/>
    </location>
</feature>
<feature type="modified residue" description="4-aspartylphosphate" evidence="3">
    <location>
        <position position="57"/>
    </location>
</feature>
<reference evidence="6" key="1">
    <citation type="journal article" date="2021" name="PeerJ">
        <title>Extensive microbial diversity within the chicken gut microbiome revealed by metagenomics and culture.</title>
        <authorList>
            <person name="Gilroy R."/>
            <person name="Ravi A."/>
            <person name="Getino M."/>
            <person name="Pursley I."/>
            <person name="Horton D.L."/>
            <person name="Alikhan N.F."/>
            <person name="Baker D."/>
            <person name="Gharbi K."/>
            <person name="Hall N."/>
            <person name="Watson M."/>
            <person name="Adriaenssens E.M."/>
            <person name="Foster-Nyarko E."/>
            <person name="Jarju S."/>
            <person name="Secka A."/>
            <person name="Antonio M."/>
            <person name="Oren A."/>
            <person name="Chaudhuri R.R."/>
            <person name="La Ragione R."/>
            <person name="Hildebrand F."/>
            <person name="Pallen M.J."/>
        </authorList>
    </citation>
    <scope>NUCLEOTIDE SEQUENCE</scope>
    <source>
        <strain evidence="6">CHK188-5543</strain>
    </source>
</reference>
<accession>A0A9D1WRC8</accession>
<dbReference type="Pfam" id="PF00072">
    <property type="entry name" value="Response_reg"/>
    <property type="match status" value="1"/>
</dbReference>
<dbReference type="InterPro" id="IPR046947">
    <property type="entry name" value="LytR-like"/>
</dbReference>
<dbReference type="SUPFAM" id="SSF52172">
    <property type="entry name" value="CheY-like"/>
    <property type="match status" value="1"/>
</dbReference>
<dbReference type="InterPro" id="IPR007492">
    <property type="entry name" value="LytTR_DNA-bd_dom"/>
</dbReference>
<evidence type="ECO:0000256" key="1">
    <source>
        <dbReference type="ARBA" id="ARBA00018672"/>
    </source>
</evidence>
<reference evidence="6" key="2">
    <citation type="submission" date="2021-04" db="EMBL/GenBank/DDBJ databases">
        <authorList>
            <person name="Gilroy R."/>
        </authorList>
    </citation>
    <scope>NUCLEOTIDE SEQUENCE</scope>
    <source>
        <strain evidence="6">CHK188-5543</strain>
    </source>
</reference>
<evidence type="ECO:0000313" key="7">
    <source>
        <dbReference type="Proteomes" id="UP000886800"/>
    </source>
</evidence>
<dbReference type="SMART" id="SM00850">
    <property type="entry name" value="LytTR"/>
    <property type="match status" value="1"/>
</dbReference>
<dbReference type="InterPro" id="IPR011006">
    <property type="entry name" value="CheY-like_superfamily"/>
</dbReference>
<keyword evidence="3" id="KW-0597">Phosphoprotein</keyword>
<evidence type="ECO:0000313" key="6">
    <source>
        <dbReference type="EMBL" id="HIX64610.1"/>
    </source>
</evidence>
<name>A0A9D1WRC8_9FIRM</name>
<dbReference type="SMART" id="SM00448">
    <property type="entry name" value="REC"/>
    <property type="match status" value="1"/>
</dbReference>
<dbReference type="Proteomes" id="UP000886800">
    <property type="component" value="Unassembled WGS sequence"/>
</dbReference>
<comment type="function">
    <text evidence="2">May play the central regulatory role in sporulation. It may be an element of the effector pathway responsible for the activation of sporulation genes in response to nutritional stress. Spo0A may act in concert with spo0H (a sigma factor) to control the expression of some genes that are critical to the sporulation process.</text>
</comment>